<evidence type="ECO:0000313" key="10">
    <source>
        <dbReference type="Proteomes" id="UP001219901"/>
    </source>
</evidence>
<dbReference type="AlphaFoldDB" id="A0AAJ5ZFX4"/>
<evidence type="ECO:0000313" key="8">
    <source>
        <dbReference type="EMBL" id="MDG0867903.1"/>
    </source>
</evidence>
<reference evidence="10" key="3">
    <citation type="submission" date="2023-06" db="EMBL/GenBank/DDBJ databases">
        <title>Pangenomics reveal diversification of enzyme families and niche specialization in globally abundant SAR202 bacteria.</title>
        <authorList>
            <person name="Saw J.H.W."/>
        </authorList>
    </citation>
    <scope>NUCLEOTIDE SEQUENCE [LARGE SCALE GENOMIC DNA]</scope>
    <source>
        <strain evidence="10">JH1073</strain>
    </source>
</reference>
<feature type="domain" description="Methylated-DNA-[protein]-cysteine S-methyltransferase DNA binding" evidence="7">
    <location>
        <begin position="92"/>
        <end position="172"/>
    </location>
</feature>
<evidence type="ECO:0000256" key="4">
    <source>
        <dbReference type="ARBA" id="ARBA00022763"/>
    </source>
</evidence>
<evidence type="ECO:0000256" key="6">
    <source>
        <dbReference type="ARBA" id="ARBA00049348"/>
    </source>
</evidence>
<dbReference type="PROSITE" id="PS00374">
    <property type="entry name" value="MGMT"/>
    <property type="match status" value="1"/>
</dbReference>
<keyword evidence="3 9" id="KW-0808">Transferase</keyword>
<dbReference type="Proteomes" id="UP001219901">
    <property type="component" value="Chromosome"/>
</dbReference>
<keyword evidence="4" id="KW-0227">DNA damage</keyword>
<dbReference type="GO" id="GO:0003908">
    <property type="term" value="F:methylated-DNA-[protein]-cysteine S-methyltransferase activity"/>
    <property type="evidence" value="ECO:0007669"/>
    <property type="project" value="UniProtKB-EC"/>
</dbReference>
<evidence type="ECO:0000313" key="11">
    <source>
        <dbReference type="Proteomes" id="UP001321249"/>
    </source>
</evidence>
<comment type="catalytic activity">
    <reaction evidence="1">
        <text>a 4-O-methyl-thymidine in DNA + L-cysteinyl-[protein] = a thymidine in DNA + S-methyl-L-cysteinyl-[protein]</text>
        <dbReference type="Rhea" id="RHEA:53428"/>
        <dbReference type="Rhea" id="RHEA-COMP:10131"/>
        <dbReference type="Rhea" id="RHEA-COMP:10132"/>
        <dbReference type="Rhea" id="RHEA-COMP:13555"/>
        <dbReference type="Rhea" id="RHEA-COMP:13556"/>
        <dbReference type="ChEBI" id="CHEBI:29950"/>
        <dbReference type="ChEBI" id="CHEBI:82612"/>
        <dbReference type="ChEBI" id="CHEBI:137386"/>
        <dbReference type="ChEBI" id="CHEBI:137387"/>
        <dbReference type="EC" id="2.1.1.63"/>
    </reaction>
</comment>
<dbReference type="InterPro" id="IPR014048">
    <property type="entry name" value="MethylDNA_cys_MeTrfase_DNA-bd"/>
</dbReference>
<dbReference type="PANTHER" id="PTHR10815">
    <property type="entry name" value="METHYLATED-DNA--PROTEIN-CYSTEINE METHYLTRANSFERASE"/>
    <property type="match status" value="1"/>
</dbReference>
<dbReference type="EMBL" id="CP046147">
    <property type="protein sequence ID" value="WFG40483.1"/>
    <property type="molecule type" value="Genomic_DNA"/>
</dbReference>
<dbReference type="GO" id="GO:0006281">
    <property type="term" value="P:DNA repair"/>
    <property type="evidence" value="ECO:0007669"/>
    <property type="project" value="UniProtKB-KW"/>
</dbReference>
<dbReference type="GO" id="GO:0032259">
    <property type="term" value="P:methylation"/>
    <property type="evidence" value="ECO:0007669"/>
    <property type="project" value="UniProtKB-KW"/>
</dbReference>
<proteinExistence type="predicted"/>
<keyword evidence="2 9" id="KW-0489">Methyltransferase</keyword>
<dbReference type="CDD" id="cd06445">
    <property type="entry name" value="ATase"/>
    <property type="match status" value="1"/>
</dbReference>
<gene>
    <name evidence="8" type="ORF">GKO46_12605</name>
    <name evidence="9" type="ORF">GKO48_12995</name>
</gene>
<dbReference type="Gene3D" id="3.30.160.70">
    <property type="entry name" value="Methylated DNA-protein cysteine methyltransferase domain"/>
    <property type="match status" value="1"/>
</dbReference>
<name>A0AAJ5ZFX4_9CHLR</name>
<dbReference type="InterPro" id="IPR036631">
    <property type="entry name" value="MGMT_N_sf"/>
</dbReference>
<dbReference type="NCBIfam" id="TIGR00589">
    <property type="entry name" value="ogt"/>
    <property type="match status" value="1"/>
</dbReference>
<dbReference type="Gene3D" id="1.10.10.10">
    <property type="entry name" value="Winged helix-like DNA-binding domain superfamily/Winged helix DNA-binding domain"/>
    <property type="match status" value="1"/>
</dbReference>
<dbReference type="Pfam" id="PF01035">
    <property type="entry name" value="DNA_binding_1"/>
    <property type="match status" value="1"/>
</dbReference>
<evidence type="ECO:0000313" key="9">
    <source>
        <dbReference type="EMBL" id="WFG40483.1"/>
    </source>
</evidence>
<dbReference type="RefSeq" id="WP_342826619.1">
    <property type="nucleotide sequence ID" value="NZ_CP046146.1"/>
</dbReference>
<dbReference type="EMBL" id="WMBE01000004">
    <property type="protein sequence ID" value="MDG0867903.1"/>
    <property type="molecule type" value="Genomic_DNA"/>
</dbReference>
<reference evidence="9" key="2">
    <citation type="journal article" date="2023" name="Nat. Commun.">
        <title>Cultivation of marine bacteria of the SAR202 clade.</title>
        <authorList>
            <person name="Lim Y."/>
            <person name="Seo J.H."/>
            <person name="Giovannoni S.J."/>
            <person name="Kang I."/>
            <person name="Cho J.C."/>
        </authorList>
    </citation>
    <scope>NUCLEOTIDE SEQUENCE</scope>
    <source>
        <strain evidence="9">JH1073</strain>
    </source>
</reference>
<dbReference type="Proteomes" id="UP001321249">
    <property type="component" value="Unassembled WGS sequence"/>
</dbReference>
<sequence length="174" mass="18767">MAKNEKQQRLTYDVFETDMGWVAIVGSDHGIVRASLPEDAPETALDRVQPEIHGAEHAPDEYADARVLISDYCAGEPIDLADIPIDTRSATPFFRKAWDACRTIPAGETRSYGWLAEQAGNLKAARGAGQAMARNKLALLVPCHRVVSSTGALHGFGGAGLPLKSQLLALETDR</sequence>
<evidence type="ECO:0000256" key="2">
    <source>
        <dbReference type="ARBA" id="ARBA00022603"/>
    </source>
</evidence>
<evidence type="ECO:0000259" key="7">
    <source>
        <dbReference type="Pfam" id="PF01035"/>
    </source>
</evidence>
<organism evidence="9 10">
    <name type="scientific">Candidatus Lucifugimonas marina</name>
    <dbReference type="NCBI Taxonomy" id="3038979"/>
    <lineage>
        <taxon>Bacteria</taxon>
        <taxon>Bacillati</taxon>
        <taxon>Chloroflexota</taxon>
        <taxon>Dehalococcoidia</taxon>
        <taxon>SAR202 cluster</taxon>
        <taxon>Candidatus Lucifugimonadales</taxon>
        <taxon>Candidatus Lucifugimonadaceae</taxon>
        <taxon>Candidatus Lucifugimonas</taxon>
    </lineage>
</organism>
<dbReference type="EC" id="2.1.1.63" evidence="9"/>
<keyword evidence="5" id="KW-0234">DNA repair</keyword>
<dbReference type="InterPro" id="IPR036388">
    <property type="entry name" value="WH-like_DNA-bd_sf"/>
</dbReference>
<comment type="catalytic activity">
    <reaction evidence="6">
        <text>a 6-O-methyl-2'-deoxyguanosine in DNA + L-cysteinyl-[protein] = S-methyl-L-cysteinyl-[protein] + a 2'-deoxyguanosine in DNA</text>
        <dbReference type="Rhea" id="RHEA:24000"/>
        <dbReference type="Rhea" id="RHEA-COMP:10131"/>
        <dbReference type="Rhea" id="RHEA-COMP:10132"/>
        <dbReference type="Rhea" id="RHEA-COMP:11367"/>
        <dbReference type="Rhea" id="RHEA-COMP:11368"/>
        <dbReference type="ChEBI" id="CHEBI:29950"/>
        <dbReference type="ChEBI" id="CHEBI:82612"/>
        <dbReference type="ChEBI" id="CHEBI:85445"/>
        <dbReference type="ChEBI" id="CHEBI:85448"/>
        <dbReference type="EC" id="2.1.1.63"/>
    </reaction>
</comment>
<keyword evidence="10" id="KW-1185">Reference proteome</keyword>
<dbReference type="SUPFAM" id="SSF46767">
    <property type="entry name" value="Methylated DNA-protein cysteine methyltransferase, C-terminal domain"/>
    <property type="match status" value="1"/>
</dbReference>
<reference evidence="10 11" key="1">
    <citation type="submission" date="2019-11" db="EMBL/GenBank/DDBJ databases">
        <authorList>
            <person name="Cho J.-C."/>
        </authorList>
    </citation>
    <scope>NUCLEOTIDE SEQUENCE [LARGE SCALE GENOMIC DNA]</scope>
    <source>
        <strain evidence="9 10">JH1073</strain>
        <strain evidence="8 11">JH702</strain>
    </source>
</reference>
<evidence type="ECO:0000256" key="3">
    <source>
        <dbReference type="ARBA" id="ARBA00022679"/>
    </source>
</evidence>
<accession>A0AAJ5ZFX4</accession>
<evidence type="ECO:0000256" key="5">
    <source>
        <dbReference type="ARBA" id="ARBA00023204"/>
    </source>
</evidence>
<dbReference type="PANTHER" id="PTHR10815:SF5">
    <property type="entry name" value="METHYLATED-DNA--PROTEIN-CYSTEINE METHYLTRANSFERASE"/>
    <property type="match status" value="1"/>
</dbReference>
<evidence type="ECO:0000256" key="1">
    <source>
        <dbReference type="ARBA" id="ARBA00001286"/>
    </source>
</evidence>
<dbReference type="InterPro" id="IPR036217">
    <property type="entry name" value="MethylDNA_cys_MeTrfase_DNAb"/>
</dbReference>
<protein>
    <submittedName>
        <fullName evidence="9">Methylated-DNA--[protein]-cysteine S-methyltransferase</fullName>
        <ecNumber evidence="9">2.1.1.63</ecNumber>
    </submittedName>
</protein>
<dbReference type="InterPro" id="IPR001497">
    <property type="entry name" value="MethylDNA_cys_MeTrfase_AS"/>
</dbReference>
<dbReference type="SUPFAM" id="SSF53155">
    <property type="entry name" value="Methylated DNA-protein cysteine methyltransferase domain"/>
    <property type="match status" value="1"/>
</dbReference>